<dbReference type="VEuPathDB" id="TriTrypDB:TcCLB.511183.90"/>
<comment type="caution">
    <text evidence="3">The sequence shown here is derived from an EMBL/GenBank/DDBJ whole genome shotgun (WGS) entry which is preliminary data.</text>
</comment>
<gene>
    <name evidence="3" type="ORF">C3747_45g282</name>
</gene>
<dbReference type="InterPro" id="IPR000458">
    <property type="entry name" value="Tryp_mucin"/>
</dbReference>
<organism evidence="3 4">
    <name type="scientific">Trypanosoma cruzi</name>
    <dbReference type="NCBI Taxonomy" id="5693"/>
    <lineage>
        <taxon>Eukaryota</taxon>
        <taxon>Discoba</taxon>
        <taxon>Euglenozoa</taxon>
        <taxon>Kinetoplastea</taxon>
        <taxon>Metakinetoplastina</taxon>
        <taxon>Trypanosomatida</taxon>
        <taxon>Trypanosomatidae</taxon>
        <taxon>Trypanosoma</taxon>
        <taxon>Schizotrypanum</taxon>
    </lineage>
</organism>
<dbReference type="VEuPathDB" id="TriTrypDB:C3747_45g282"/>
<feature type="compositionally biased region" description="Basic and acidic residues" evidence="1">
    <location>
        <begin position="128"/>
        <end position="138"/>
    </location>
</feature>
<dbReference type="VEuPathDB" id="TriTrypDB:BCY84_19328"/>
<dbReference type="EMBL" id="PRFC01000045">
    <property type="protein sequence ID" value="PWV13063.1"/>
    <property type="molecule type" value="Genomic_DNA"/>
</dbReference>
<feature type="region of interest" description="Disordered" evidence="1">
    <location>
        <begin position="31"/>
        <end position="158"/>
    </location>
</feature>
<dbReference type="Proteomes" id="UP000246078">
    <property type="component" value="Unassembled WGS sequence"/>
</dbReference>
<dbReference type="VEuPathDB" id="TriTrypDB:TcCLB.510417.30"/>
<name>A0A2V2WYY2_TRYCR</name>
<accession>A0A2V2WYY2</accession>
<dbReference type="VEuPathDB" id="TriTrypDB:TcBrA4_0163740"/>
<proteinExistence type="predicted"/>
<keyword evidence="2" id="KW-0732">Signal</keyword>
<dbReference type="VEuPathDB" id="TriTrypDB:TcCLB.508151.10"/>
<dbReference type="AlphaFoldDB" id="A0A2V2WYY2"/>
<evidence type="ECO:0000256" key="1">
    <source>
        <dbReference type="SAM" id="MobiDB-lite"/>
    </source>
</evidence>
<reference evidence="3 4" key="1">
    <citation type="journal article" date="2018" name="Microb. Genom.">
        <title>Expanding an expanded genome: long-read sequencing of Trypanosoma cruzi.</title>
        <authorList>
            <person name="Berna L."/>
            <person name="Rodriguez M."/>
            <person name="Chiribao M.L."/>
            <person name="Parodi-Talice A."/>
            <person name="Pita S."/>
            <person name="Rijo G."/>
            <person name="Alvarez-Valin F."/>
            <person name="Robello C."/>
        </authorList>
    </citation>
    <scope>NUCLEOTIDE SEQUENCE [LARGE SCALE GENOMIC DNA]</scope>
    <source>
        <strain evidence="3 4">TCC</strain>
    </source>
</reference>
<feature type="compositionally biased region" description="Low complexity" evidence="1">
    <location>
        <begin position="139"/>
        <end position="158"/>
    </location>
</feature>
<dbReference type="VEuPathDB" id="TriTrypDB:C4B63_27g295"/>
<evidence type="ECO:0000313" key="4">
    <source>
        <dbReference type="Proteomes" id="UP000246078"/>
    </source>
</evidence>
<dbReference type="VEuPathDB" id="TriTrypDB:TcYC6_0153670"/>
<dbReference type="Pfam" id="PF01456">
    <property type="entry name" value="Mucin"/>
    <property type="match status" value="1"/>
</dbReference>
<sequence length="195" mass="19735">MMTCRLLCVLLMLALCCCSPVCAAETVGEISAGSGMSPPQSKARDNPDNGQDSLTDNGAELADSGNVEEGLLNGGSTPLKRQENTVEVPKPNTEAGALQSGSAASGAEQVLNEKPGSIQVSGTAIEGQDGKKADKEIKATTSTTSTTTTKAPTTNTTTTCEPSLLREIDGSLSSSAWVCAPLLLAVCALACTAVG</sequence>
<feature type="signal peptide" evidence="2">
    <location>
        <begin position="1"/>
        <end position="23"/>
    </location>
</feature>
<evidence type="ECO:0000313" key="3">
    <source>
        <dbReference type="EMBL" id="PWV13063.1"/>
    </source>
</evidence>
<protein>
    <submittedName>
        <fullName evidence="3">Putative mucin TcMUCII</fullName>
    </submittedName>
</protein>
<dbReference type="VEuPathDB" id="TriTrypDB:ECC02_008242"/>
<feature type="compositionally biased region" description="Low complexity" evidence="1">
    <location>
        <begin position="95"/>
        <end position="107"/>
    </location>
</feature>
<feature type="chain" id="PRO_5030058971" evidence="2">
    <location>
        <begin position="24"/>
        <end position="195"/>
    </location>
</feature>
<evidence type="ECO:0000256" key="2">
    <source>
        <dbReference type="SAM" id="SignalP"/>
    </source>
</evidence>
<dbReference type="VEuPathDB" id="TriTrypDB:TcCL_NonESM05399"/>